<evidence type="ECO:0000313" key="2">
    <source>
        <dbReference type="EMBL" id="KTD67094.1"/>
    </source>
</evidence>
<feature type="region of interest" description="Disordered" evidence="1">
    <location>
        <begin position="237"/>
        <end position="259"/>
    </location>
</feature>
<dbReference type="OrthoDB" id="5653233at2"/>
<keyword evidence="3" id="KW-1185">Reference proteome</keyword>
<name>A0A0W0ZE84_9GAMM</name>
<protein>
    <submittedName>
        <fullName evidence="2">Uncharacterized protein</fullName>
    </submittedName>
</protein>
<dbReference type="Proteomes" id="UP000054926">
    <property type="component" value="Unassembled WGS sequence"/>
</dbReference>
<dbReference type="RefSeq" id="WP_058512112.1">
    <property type="nucleotide sequence ID" value="NZ_LNYY01000021.1"/>
</dbReference>
<dbReference type="PATRIC" id="fig|947033.5.peg.3509"/>
<organism evidence="2 3">
    <name type="scientific">Legionella steelei</name>
    <dbReference type="NCBI Taxonomy" id="947033"/>
    <lineage>
        <taxon>Bacteria</taxon>
        <taxon>Pseudomonadati</taxon>
        <taxon>Pseudomonadota</taxon>
        <taxon>Gammaproteobacteria</taxon>
        <taxon>Legionellales</taxon>
        <taxon>Legionellaceae</taxon>
        <taxon>Legionella</taxon>
    </lineage>
</organism>
<dbReference type="AlphaFoldDB" id="A0A0W0ZE84"/>
<dbReference type="EMBL" id="LNYY01000021">
    <property type="protein sequence ID" value="KTD67094.1"/>
    <property type="molecule type" value="Genomic_DNA"/>
</dbReference>
<gene>
    <name evidence="2" type="ORF">Lste_3300</name>
</gene>
<reference evidence="2 3" key="1">
    <citation type="submission" date="2015-11" db="EMBL/GenBank/DDBJ databases">
        <title>Genomic analysis of 38 Legionella species identifies large and diverse effector repertoires.</title>
        <authorList>
            <person name="Burstein D."/>
            <person name="Amaro F."/>
            <person name="Zusman T."/>
            <person name="Lifshitz Z."/>
            <person name="Cohen O."/>
            <person name="Gilbert J.A."/>
            <person name="Pupko T."/>
            <person name="Shuman H.A."/>
            <person name="Segal G."/>
        </authorList>
    </citation>
    <scope>NUCLEOTIDE SEQUENCE [LARGE SCALE GENOMIC DNA]</scope>
    <source>
        <strain evidence="2 3">IMVS3376</strain>
    </source>
</reference>
<evidence type="ECO:0000313" key="3">
    <source>
        <dbReference type="Proteomes" id="UP000054926"/>
    </source>
</evidence>
<evidence type="ECO:0000256" key="1">
    <source>
        <dbReference type="SAM" id="MobiDB-lite"/>
    </source>
</evidence>
<proteinExistence type="predicted"/>
<sequence length="259" mass="29521">MLHKEKAASGFKNDQNGKVLGIFKPIKPVFLSMTSLHEPPKIIIETPKWIARNTSELIDLLNDSDCSRCNLTTDFKNVKMVKFLLTIQNELVFGPCGNSHPENNIPAYPHLAAEEDFYNAQCITAGNAYFTDSNELIALGSHCMEFRTSFHSLQFALPHFLCLELPISDSFRLCETNLSGVFLRWHFIERSTLEKYARENLCDKEDINSFSSLEKKEVEEQKKFTANDILFFASKQTPQKSEQPHEPINSPEKQSSLVL</sequence>
<accession>A0A0W0ZE84</accession>
<comment type="caution">
    <text evidence="2">The sequence shown here is derived from an EMBL/GenBank/DDBJ whole genome shotgun (WGS) entry which is preliminary data.</text>
</comment>